<keyword evidence="5" id="KW-1185">Reference proteome</keyword>
<organism evidence="4 5">
    <name type="scientific">Hamadaea flava</name>
    <dbReference type="NCBI Taxonomy" id="1742688"/>
    <lineage>
        <taxon>Bacteria</taxon>
        <taxon>Bacillati</taxon>
        <taxon>Actinomycetota</taxon>
        <taxon>Actinomycetes</taxon>
        <taxon>Micromonosporales</taxon>
        <taxon>Micromonosporaceae</taxon>
        <taxon>Hamadaea</taxon>
    </lineage>
</organism>
<dbReference type="Gene3D" id="3.90.400.10">
    <property type="entry name" value="Oligo-1,6-glucosidase, Domain 2"/>
    <property type="match status" value="1"/>
</dbReference>
<proteinExistence type="inferred from homology"/>
<dbReference type="Pfam" id="PF00128">
    <property type="entry name" value="Alpha-amylase"/>
    <property type="match status" value="1"/>
</dbReference>
<protein>
    <submittedName>
        <fullName evidence="4">Glycoside hydrolase family 13 protein</fullName>
    </submittedName>
</protein>
<feature type="region of interest" description="Disordered" evidence="2">
    <location>
        <begin position="402"/>
        <end position="441"/>
    </location>
</feature>
<dbReference type="InterPro" id="IPR017853">
    <property type="entry name" value="GH"/>
</dbReference>
<dbReference type="EMBL" id="JBHSAY010000009">
    <property type="protein sequence ID" value="MFC4132881.1"/>
    <property type="molecule type" value="Genomic_DNA"/>
</dbReference>
<dbReference type="GO" id="GO:0016787">
    <property type="term" value="F:hydrolase activity"/>
    <property type="evidence" value="ECO:0007669"/>
    <property type="project" value="UniProtKB-KW"/>
</dbReference>
<dbReference type="PANTHER" id="PTHR10357:SF179">
    <property type="entry name" value="NEUTRAL AND BASIC AMINO ACID TRANSPORT PROTEIN RBAT"/>
    <property type="match status" value="1"/>
</dbReference>
<reference evidence="5" key="1">
    <citation type="journal article" date="2019" name="Int. J. Syst. Evol. Microbiol.">
        <title>The Global Catalogue of Microorganisms (GCM) 10K type strain sequencing project: providing services to taxonomists for standard genome sequencing and annotation.</title>
        <authorList>
            <consortium name="The Broad Institute Genomics Platform"/>
            <consortium name="The Broad Institute Genome Sequencing Center for Infectious Disease"/>
            <person name="Wu L."/>
            <person name="Ma J."/>
        </authorList>
    </citation>
    <scope>NUCLEOTIDE SEQUENCE [LARGE SCALE GENOMIC DNA]</scope>
    <source>
        <strain evidence="5">CGMCC 4.7289</strain>
    </source>
</reference>
<sequence length="539" mass="59282">MTNSAAWWRTAAIYQVYPRSFADGNGDGVGDVAGIRARLGHLKTLGIDAIWFSPWYSSPMADAGYDVADYRDIDPIFGTLAEVEALIGEAHDLGLRVIVDIVPNHCSDQHAWFRAAVEAGPGSPERARFHFRPGRGANGELPPNDWQSNFGGSGWTRVPDGEYYFHMFAPGQPDLNWGNPEVVEEFDGILRFWLDRGVDGFRIDVAHGLVKADGLPDIASLAPGAGKPYEDQPGVHAIYQRWRAIADEYTAADPKRERVFVGEIVGPDPEGFARYLRADELHSAFNFDFLFCPWDPARLRTVIDDTNSAHALVGAPPTWVLSNHDVTRVATRYGRLDYTGFGFDDRRHGVPSDLELGTRRARAAALLSMALPGGVYVYQGDELGLWEVEDLDDDLRQDPIWERSGHTERGRDGCRVPLPWSGDQPPFGFSSDSGDSESEPWLPQPAAWKDYTAEAQEGDPASMLSLYRSALAIRPGFGDTPMTWLDSAPEVLAFRRGDLISVSNLGSTPAELPTGTIVLASGPLEDGRVPSDTTVWLRA</sequence>
<dbReference type="Gene3D" id="3.20.20.80">
    <property type="entry name" value="Glycosidases"/>
    <property type="match status" value="1"/>
</dbReference>
<dbReference type="CDD" id="cd11332">
    <property type="entry name" value="AmyAc_OligoGlu_TS"/>
    <property type="match status" value="1"/>
</dbReference>
<dbReference type="RefSeq" id="WP_253752336.1">
    <property type="nucleotide sequence ID" value="NZ_JAMZDZ010000001.1"/>
</dbReference>
<dbReference type="Proteomes" id="UP001595816">
    <property type="component" value="Unassembled WGS sequence"/>
</dbReference>
<comment type="similarity">
    <text evidence="1">Belongs to the glycosyl hydrolase 13 family.</text>
</comment>
<feature type="compositionally biased region" description="Basic and acidic residues" evidence="2">
    <location>
        <begin position="402"/>
        <end position="414"/>
    </location>
</feature>
<name>A0ABV8LPE2_9ACTN</name>
<dbReference type="InterPro" id="IPR045857">
    <property type="entry name" value="O16G_dom_2"/>
</dbReference>
<accession>A0ABV8LPE2</accession>
<evidence type="ECO:0000259" key="3">
    <source>
        <dbReference type="SMART" id="SM00642"/>
    </source>
</evidence>
<comment type="caution">
    <text evidence="4">The sequence shown here is derived from an EMBL/GenBank/DDBJ whole genome shotgun (WGS) entry which is preliminary data.</text>
</comment>
<evidence type="ECO:0000313" key="5">
    <source>
        <dbReference type="Proteomes" id="UP001595816"/>
    </source>
</evidence>
<evidence type="ECO:0000313" key="4">
    <source>
        <dbReference type="EMBL" id="MFC4132881.1"/>
    </source>
</evidence>
<dbReference type="PANTHER" id="PTHR10357">
    <property type="entry name" value="ALPHA-AMYLASE FAMILY MEMBER"/>
    <property type="match status" value="1"/>
</dbReference>
<dbReference type="SUPFAM" id="SSF51445">
    <property type="entry name" value="(Trans)glycosidases"/>
    <property type="match status" value="1"/>
</dbReference>
<dbReference type="SMART" id="SM00642">
    <property type="entry name" value="Aamy"/>
    <property type="match status" value="1"/>
</dbReference>
<evidence type="ECO:0000256" key="2">
    <source>
        <dbReference type="SAM" id="MobiDB-lite"/>
    </source>
</evidence>
<feature type="domain" description="Glycosyl hydrolase family 13 catalytic" evidence="3">
    <location>
        <begin position="15"/>
        <end position="415"/>
    </location>
</feature>
<evidence type="ECO:0000256" key="1">
    <source>
        <dbReference type="ARBA" id="ARBA00008061"/>
    </source>
</evidence>
<keyword evidence="4" id="KW-0378">Hydrolase</keyword>
<gene>
    <name evidence="4" type="ORF">ACFOZ4_19910</name>
</gene>
<dbReference type="InterPro" id="IPR006047">
    <property type="entry name" value="GH13_cat_dom"/>
</dbReference>